<keyword evidence="4" id="KW-0175">Coiled coil</keyword>
<dbReference type="Pfam" id="PF14604">
    <property type="entry name" value="SH3_9"/>
    <property type="match status" value="1"/>
</dbReference>
<dbReference type="OrthoDB" id="3196451at2759"/>
<dbReference type="PROSITE" id="PS50002">
    <property type="entry name" value="SH3"/>
    <property type="match status" value="1"/>
</dbReference>
<evidence type="ECO:0000256" key="2">
    <source>
        <dbReference type="ARBA" id="ARBA00022468"/>
    </source>
</evidence>
<dbReference type="InterPro" id="IPR011993">
    <property type="entry name" value="PH-like_dom_sf"/>
</dbReference>
<dbReference type="Gene3D" id="2.30.30.40">
    <property type="entry name" value="SH3 Domains"/>
    <property type="match status" value="1"/>
</dbReference>
<dbReference type="SUPFAM" id="SSF50729">
    <property type="entry name" value="PH domain-like"/>
    <property type="match status" value="1"/>
</dbReference>
<dbReference type="InterPro" id="IPR001452">
    <property type="entry name" value="SH3_domain"/>
</dbReference>
<dbReference type="SMART" id="SM00233">
    <property type="entry name" value="PH"/>
    <property type="match status" value="1"/>
</dbReference>
<dbReference type="SMART" id="SM00324">
    <property type="entry name" value="RhoGAP"/>
    <property type="match status" value="1"/>
</dbReference>
<dbReference type="EMBL" id="JAPDFW010000092">
    <property type="protein sequence ID" value="KAJ5070947.1"/>
    <property type="molecule type" value="Genomic_DNA"/>
</dbReference>
<organism evidence="8 9">
    <name type="scientific">Anaeramoeba ignava</name>
    <name type="common">Anaerobic marine amoeba</name>
    <dbReference type="NCBI Taxonomy" id="1746090"/>
    <lineage>
        <taxon>Eukaryota</taxon>
        <taxon>Metamonada</taxon>
        <taxon>Anaeramoebidae</taxon>
        <taxon>Anaeramoeba</taxon>
    </lineage>
</organism>
<accession>A0A9Q0R8C1</accession>
<dbReference type="PROSITE" id="PS50003">
    <property type="entry name" value="PH_DOMAIN"/>
    <property type="match status" value="1"/>
</dbReference>
<keyword evidence="9" id="KW-1185">Reference proteome</keyword>
<gene>
    <name evidence="8" type="ORF">M0811_01928</name>
</gene>
<reference evidence="8" key="1">
    <citation type="submission" date="2022-10" db="EMBL/GenBank/DDBJ databases">
        <title>Novel sulphate-reducing endosymbionts in the free-living metamonad Anaeramoeba.</title>
        <authorList>
            <person name="Jerlstrom-Hultqvist J."/>
            <person name="Cepicka I."/>
            <person name="Gallot-Lavallee L."/>
            <person name="Salas-Leiva D."/>
            <person name="Curtis B.A."/>
            <person name="Zahonova K."/>
            <person name="Pipaliya S."/>
            <person name="Dacks J."/>
            <person name="Roger A.J."/>
        </authorList>
    </citation>
    <scope>NUCLEOTIDE SEQUENCE</scope>
    <source>
        <strain evidence="8">BMAN</strain>
    </source>
</reference>
<dbReference type="AlphaFoldDB" id="A0A9Q0R8C1"/>
<comment type="caution">
    <text evidence="8">The sequence shown here is derived from an EMBL/GenBank/DDBJ whole genome shotgun (WGS) entry which is preliminary data.</text>
</comment>
<keyword evidence="2" id="KW-0343">GTPase activation</keyword>
<dbReference type="Pfam" id="PF00169">
    <property type="entry name" value="PH"/>
    <property type="match status" value="1"/>
</dbReference>
<dbReference type="PANTHER" id="PTHR23176:SF129">
    <property type="entry name" value="RHO GTPASE ACTIVATING PROTEIN AT 16F, ISOFORM E-RELATED"/>
    <property type="match status" value="1"/>
</dbReference>
<dbReference type="PROSITE" id="PS50238">
    <property type="entry name" value="RHOGAP"/>
    <property type="match status" value="1"/>
</dbReference>
<dbReference type="InterPro" id="IPR001849">
    <property type="entry name" value="PH_domain"/>
</dbReference>
<dbReference type="InterPro" id="IPR000198">
    <property type="entry name" value="RhoGAP_dom"/>
</dbReference>
<evidence type="ECO:0000256" key="4">
    <source>
        <dbReference type="SAM" id="Coils"/>
    </source>
</evidence>
<dbReference type="Gene3D" id="2.30.29.30">
    <property type="entry name" value="Pleckstrin-homology domain (PH domain)/Phosphotyrosine-binding domain (PTB)"/>
    <property type="match status" value="1"/>
</dbReference>
<evidence type="ECO:0000259" key="6">
    <source>
        <dbReference type="PROSITE" id="PS50003"/>
    </source>
</evidence>
<dbReference type="GO" id="GO:0005737">
    <property type="term" value="C:cytoplasm"/>
    <property type="evidence" value="ECO:0007669"/>
    <property type="project" value="TreeGrafter"/>
</dbReference>
<dbReference type="InterPro" id="IPR036028">
    <property type="entry name" value="SH3-like_dom_sf"/>
</dbReference>
<dbReference type="SUPFAM" id="SSF48350">
    <property type="entry name" value="GTPase activation domain, GAP"/>
    <property type="match status" value="1"/>
</dbReference>
<feature type="domain" description="PH" evidence="6">
    <location>
        <begin position="11"/>
        <end position="117"/>
    </location>
</feature>
<evidence type="ECO:0000259" key="5">
    <source>
        <dbReference type="PROSITE" id="PS50002"/>
    </source>
</evidence>
<proteinExistence type="predicted"/>
<dbReference type="OMA" id="CNEESAN"/>
<dbReference type="SMART" id="SM00326">
    <property type="entry name" value="SH3"/>
    <property type="match status" value="1"/>
</dbReference>
<dbReference type="CDD" id="cd00159">
    <property type="entry name" value="RhoGAP"/>
    <property type="match status" value="1"/>
</dbReference>
<dbReference type="PANTHER" id="PTHR23176">
    <property type="entry name" value="RHO/RAC/CDC GTPASE-ACTIVATING PROTEIN"/>
    <property type="match status" value="1"/>
</dbReference>
<keyword evidence="1 3" id="KW-0728">SH3 domain</keyword>
<dbReference type="Proteomes" id="UP001149090">
    <property type="component" value="Unassembled WGS sequence"/>
</dbReference>
<evidence type="ECO:0000256" key="3">
    <source>
        <dbReference type="PROSITE-ProRule" id="PRU00192"/>
    </source>
</evidence>
<evidence type="ECO:0000259" key="7">
    <source>
        <dbReference type="PROSITE" id="PS50238"/>
    </source>
</evidence>
<dbReference type="SUPFAM" id="SSF50044">
    <property type="entry name" value="SH3-domain"/>
    <property type="match status" value="1"/>
</dbReference>
<dbReference type="CDD" id="cd00174">
    <property type="entry name" value="SH3"/>
    <property type="match status" value="1"/>
</dbReference>
<dbReference type="InterPro" id="IPR008936">
    <property type="entry name" value="Rho_GTPase_activation_prot"/>
</dbReference>
<dbReference type="GO" id="GO:0007165">
    <property type="term" value="P:signal transduction"/>
    <property type="evidence" value="ECO:0007669"/>
    <property type="project" value="InterPro"/>
</dbReference>
<feature type="domain" description="SH3" evidence="5">
    <location>
        <begin position="332"/>
        <end position="391"/>
    </location>
</feature>
<dbReference type="Pfam" id="PF00620">
    <property type="entry name" value="RhoGAP"/>
    <property type="match status" value="1"/>
</dbReference>
<name>A0A9Q0R8C1_ANAIG</name>
<feature type="coiled-coil region" evidence="4">
    <location>
        <begin position="434"/>
        <end position="475"/>
    </location>
</feature>
<protein>
    <submittedName>
        <fullName evidence="8">Rho/rac/cdc gtpase-activating protein</fullName>
    </submittedName>
</protein>
<evidence type="ECO:0000313" key="9">
    <source>
        <dbReference type="Proteomes" id="UP001149090"/>
    </source>
</evidence>
<dbReference type="Gene3D" id="1.10.555.10">
    <property type="entry name" value="Rho GTPase activation protein"/>
    <property type="match status" value="1"/>
</dbReference>
<dbReference type="InterPro" id="IPR050729">
    <property type="entry name" value="Rho-GAP"/>
</dbReference>
<dbReference type="PRINTS" id="PR00452">
    <property type="entry name" value="SH3DOMAIN"/>
</dbReference>
<dbReference type="GO" id="GO:0005096">
    <property type="term" value="F:GTPase activator activity"/>
    <property type="evidence" value="ECO:0007669"/>
    <property type="project" value="UniProtKB-KW"/>
</dbReference>
<evidence type="ECO:0000256" key="1">
    <source>
        <dbReference type="ARBA" id="ARBA00022443"/>
    </source>
</evidence>
<feature type="domain" description="Rho-GAP" evidence="7">
    <location>
        <begin position="128"/>
        <end position="321"/>
    </location>
</feature>
<evidence type="ECO:0000313" key="8">
    <source>
        <dbReference type="EMBL" id="KAJ5070947.1"/>
    </source>
</evidence>
<sequence>MSKNNFNSQSLPTKTGLLYKQSGKGKKWEKKYLVLKDEYLYYYKTEKDKKPQGEILLQGATIKNNPDSQREYSFLVLPEGSLLEWMSSSKKGSFWILAAETEEEKDQWFSLIEREIKKHNVAKTIFGAPLKDVISRRKDGVLVPEILEKSINYLRDPKNAALEIEGIFRLSGSNAEISYLIGEFNDLKNVDLKSVRDIHSITGLIKAYLRELPDPLLTGESYDELRNIIYNTEESEKLSKLKNLLDKLPKENYHTLEFLFGFLKEIVAHEEKNKMGIANVAKIFGPNLISRKNVTSLQIAEDSSFQDLICRYLLIHSDEFFKKKEVENINEEQKEYAEAMHQFDSQHPNQMSISKGDIIEVIAKNPNGWWYGSLNGLKGYFPSNYTKPFEADEIPKEKEQLPNPTINVTKPTSANEEMKRYLEKFQSNNTSSFKQDLDSLLNLMVNQIQDLQSELEKERKARFELETQLKQLYQN</sequence>